<dbReference type="OrthoDB" id="2357131at2759"/>
<sequence>MTSEPRSSSKGQALTGGISGYSSSSRLNDAASHSHDIALLSSDVDTLRITEIDTDSQALVAHSQGSSSKAQLPHHTPNQRSITYSHESVEQDPIDYTWARETETNNNTVYQEQLRQLEQRMNDILQKVQQTEQQMHQKVNQILERLEQTEQQMHQKDNQILERLEQTEQQMHQKDNQILERLEQTEQQTHQQAADQQSHQLQEQLQQINNQLLQQQNQIDNIIQTSHLERQEFNRPWTMRSSFKELLIPRLFIVLPNKPGLVDKDEKSSPLQFRLYYLCECGDHTMTEDTKEYHEIHLAEHPGYDLDNHKGLFDKYGLYLLTMLYMVKYGVIANGRVVPPLLKLKISKDIDMDQERLRQLINDMISYLEDTLHIDGSNMDSTANWEMNSCEFSQLKQYLKVQEGENIFGNLHSTTTQDRHCVWVCSKHQREYHDSTIQQLKEVIIANDGEYSEEVGNIKIKISSNTLAKPFYGAVGKVRWIQSLDNRRSLTALDLKLDFNLSRATSTAHVLLNLNSIDSLVLDFVRLLLTAGISRMEHGI</sequence>
<dbReference type="Proteomes" id="UP000749646">
    <property type="component" value="Unassembled WGS sequence"/>
</dbReference>
<accession>A0A9P6LZ06</accession>
<evidence type="ECO:0000313" key="4">
    <source>
        <dbReference type="Proteomes" id="UP000749646"/>
    </source>
</evidence>
<evidence type="ECO:0000256" key="2">
    <source>
        <dbReference type="SAM" id="MobiDB-lite"/>
    </source>
</evidence>
<keyword evidence="4" id="KW-1185">Reference proteome</keyword>
<feature type="coiled-coil region" evidence="1">
    <location>
        <begin position="100"/>
        <end position="225"/>
    </location>
</feature>
<feature type="compositionally biased region" description="Polar residues" evidence="2">
    <location>
        <begin position="63"/>
        <end position="79"/>
    </location>
</feature>
<organism evidence="3 4">
    <name type="scientific">Modicella reniformis</name>
    <dbReference type="NCBI Taxonomy" id="1440133"/>
    <lineage>
        <taxon>Eukaryota</taxon>
        <taxon>Fungi</taxon>
        <taxon>Fungi incertae sedis</taxon>
        <taxon>Mucoromycota</taxon>
        <taxon>Mortierellomycotina</taxon>
        <taxon>Mortierellomycetes</taxon>
        <taxon>Mortierellales</taxon>
        <taxon>Mortierellaceae</taxon>
        <taxon>Modicella</taxon>
    </lineage>
</organism>
<comment type="caution">
    <text evidence="3">The sequence shown here is derived from an EMBL/GenBank/DDBJ whole genome shotgun (WGS) entry which is preliminary data.</text>
</comment>
<evidence type="ECO:0000256" key="1">
    <source>
        <dbReference type="SAM" id="Coils"/>
    </source>
</evidence>
<proteinExistence type="predicted"/>
<feature type="region of interest" description="Disordered" evidence="2">
    <location>
        <begin position="58"/>
        <end position="79"/>
    </location>
</feature>
<name>A0A9P6LZ06_9FUNG</name>
<gene>
    <name evidence="3" type="ORF">BGZ65_004274</name>
</gene>
<keyword evidence="1" id="KW-0175">Coiled coil</keyword>
<dbReference type="AlphaFoldDB" id="A0A9P6LZ06"/>
<evidence type="ECO:0000313" key="3">
    <source>
        <dbReference type="EMBL" id="KAF9954047.1"/>
    </source>
</evidence>
<protein>
    <submittedName>
        <fullName evidence="3">Uncharacterized protein</fullName>
    </submittedName>
</protein>
<dbReference type="EMBL" id="JAAAHW010006858">
    <property type="protein sequence ID" value="KAF9954047.1"/>
    <property type="molecule type" value="Genomic_DNA"/>
</dbReference>
<reference evidence="3" key="1">
    <citation type="journal article" date="2020" name="Fungal Divers.">
        <title>Resolving the Mortierellaceae phylogeny through synthesis of multi-gene phylogenetics and phylogenomics.</title>
        <authorList>
            <person name="Vandepol N."/>
            <person name="Liber J."/>
            <person name="Desiro A."/>
            <person name="Na H."/>
            <person name="Kennedy M."/>
            <person name="Barry K."/>
            <person name="Grigoriev I.V."/>
            <person name="Miller A.N."/>
            <person name="O'Donnell K."/>
            <person name="Stajich J.E."/>
            <person name="Bonito G."/>
        </authorList>
    </citation>
    <scope>NUCLEOTIDE SEQUENCE</scope>
    <source>
        <strain evidence="3">MES-2147</strain>
    </source>
</reference>